<evidence type="ECO:0000259" key="2">
    <source>
        <dbReference type="Pfam" id="PF04326"/>
    </source>
</evidence>
<reference evidence="4" key="1">
    <citation type="submission" date="2023-07" db="EMBL/GenBank/DDBJ databases">
        <title>Verminephrobacter genomes.</title>
        <authorList>
            <person name="Lund M.B."/>
        </authorList>
    </citation>
    <scope>NUCLEOTIDE SEQUENCE [LARGE SCALE GENOMIC DNA]</scope>
    <source>
        <strain evidence="4">AtM5-05</strain>
    </source>
</reference>
<proteinExistence type="predicted"/>
<evidence type="ECO:0000313" key="4">
    <source>
        <dbReference type="Proteomes" id="UP001208935"/>
    </source>
</evidence>
<dbReference type="InterPro" id="IPR038461">
    <property type="entry name" value="Schlafen_AlbA_2_dom_sf"/>
</dbReference>
<feature type="domain" description="Schlafen AlbA-2" evidence="2">
    <location>
        <begin position="16"/>
        <end position="130"/>
    </location>
</feature>
<dbReference type="Pfam" id="PF04326">
    <property type="entry name" value="SLFN_AlbA_2"/>
    <property type="match status" value="1"/>
</dbReference>
<dbReference type="InterPro" id="IPR038475">
    <property type="entry name" value="RecG_C_sf"/>
</dbReference>
<dbReference type="PANTHER" id="PTHR30595:SF6">
    <property type="entry name" value="SCHLAFEN ALBA-2 DOMAIN-CONTAINING PROTEIN"/>
    <property type="match status" value="1"/>
</dbReference>
<dbReference type="Gene3D" id="3.30.950.30">
    <property type="entry name" value="Schlafen, AAA domain"/>
    <property type="match status" value="1"/>
</dbReference>
<dbReference type="Pfam" id="PF13749">
    <property type="entry name" value="HATPase_c_4"/>
    <property type="match status" value="1"/>
</dbReference>
<comment type="caution">
    <text evidence="3">The sequence shown here is derived from an EMBL/GenBank/DDBJ whole genome shotgun (WGS) entry which is preliminary data.</text>
</comment>
<dbReference type="RefSeq" id="WP_010100197.1">
    <property type="nucleotide sequence ID" value="NZ_QZCW01000003.1"/>
</dbReference>
<protein>
    <submittedName>
        <fullName evidence="3">Transcriptional regulator</fullName>
    </submittedName>
</protein>
<accession>A0ABT3KX38</accession>
<feature type="region of interest" description="Disordered" evidence="1">
    <location>
        <begin position="1"/>
        <end position="25"/>
    </location>
</feature>
<dbReference type="Gene3D" id="3.30.565.60">
    <property type="match status" value="1"/>
</dbReference>
<gene>
    <name evidence="3" type="ORF">D5039_17150</name>
</gene>
<name>A0ABT3KX38_9BURK</name>
<feature type="compositionally biased region" description="Basic and acidic residues" evidence="1">
    <location>
        <begin position="16"/>
        <end position="25"/>
    </location>
</feature>
<dbReference type="InterPro" id="IPR007421">
    <property type="entry name" value="Schlafen_AlbA_2_dom"/>
</dbReference>
<dbReference type="EMBL" id="QZCW01000003">
    <property type="protein sequence ID" value="MCW5322811.1"/>
    <property type="molecule type" value="Genomic_DNA"/>
</dbReference>
<evidence type="ECO:0000256" key="1">
    <source>
        <dbReference type="SAM" id="MobiDB-lite"/>
    </source>
</evidence>
<sequence length="399" mass="44251">MRLSDEDLEALLANPESDRSERKEAYSRDVREKLCQAICAFANDLPGHRQPGVAFVGVRDDGTPVNLAITGDLLETLAGIRADGNIQPIPSMTVEKRTLLGAEVAVVTVHPSDAPPVRYKGRTYIRVGPRGSIAGRQDESILNERRRHRDLPFDLQPVPLATLADLSRVVFESEYLTAAFAADVLEANDRTYEERLTACRMIESVQNPVPTVMGSLVLATRTRDLIPCAYVQFLRVDGPEWDAPILDEAAIDGRMSEVIRRLDDKLRAHISTSVDVHSADTEKRRPDYPLAALQQLARNAIMHRSYEGTHAPIRVTWFSDRIEILNPGGPYGVVTVANFGQDGVTDYRNPHLAEAMKTQGYVQRFGVGIATARRLLAENGNPPAQFDPQETRVLVTVRK</sequence>
<dbReference type="PANTHER" id="PTHR30595">
    <property type="entry name" value="GLPR-RELATED TRANSCRIPTIONAL REPRESSOR"/>
    <property type="match status" value="1"/>
</dbReference>
<evidence type="ECO:0000313" key="3">
    <source>
        <dbReference type="EMBL" id="MCW5322811.1"/>
    </source>
</evidence>
<organism evidence="3 4">
    <name type="scientific">Verminephrobacter aporrectodeae subsp. tuberculatae</name>
    <dbReference type="NCBI Taxonomy" id="1110392"/>
    <lineage>
        <taxon>Bacteria</taxon>
        <taxon>Pseudomonadati</taxon>
        <taxon>Pseudomonadota</taxon>
        <taxon>Betaproteobacteria</taxon>
        <taxon>Burkholderiales</taxon>
        <taxon>Comamonadaceae</taxon>
        <taxon>Verminephrobacter</taxon>
    </lineage>
</organism>
<keyword evidence="4" id="KW-1185">Reference proteome</keyword>
<dbReference type="Proteomes" id="UP001208935">
    <property type="component" value="Unassembled WGS sequence"/>
</dbReference>